<accession>A0A944CD62</accession>
<dbReference type="Pfam" id="PF13302">
    <property type="entry name" value="Acetyltransf_3"/>
    <property type="match status" value="1"/>
</dbReference>
<proteinExistence type="predicted"/>
<dbReference type="InterPro" id="IPR051531">
    <property type="entry name" value="N-acetyltransferase"/>
</dbReference>
<sequence>MQHIVIDTEGVRLTPLSATDLSLLADLHADPAVHRYLSSAHGAWSLDKVSTFLDDTLADQERHGLSAFKVTDENNTFLGWAGFSPLEETSEIAMRWCFSKDARAKHSDLTLKVSRELIDWFFENTYFSHIVVPVRTDDRNARSTVQDLGFVYRESRRIEDMPCDVFQLLSPSLRSYLVSA</sequence>
<comment type="caution">
    <text evidence="2">The sequence shown here is derived from an EMBL/GenBank/DDBJ whole genome shotgun (WGS) entry which is preliminary data.</text>
</comment>
<dbReference type="GO" id="GO:0016747">
    <property type="term" value="F:acyltransferase activity, transferring groups other than amino-acyl groups"/>
    <property type="evidence" value="ECO:0007669"/>
    <property type="project" value="InterPro"/>
</dbReference>
<dbReference type="EMBL" id="QTKU01000002">
    <property type="protein sequence ID" value="MBS8260322.1"/>
    <property type="molecule type" value="Genomic_DNA"/>
</dbReference>
<dbReference type="InterPro" id="IPR016181">
    <property type="entry name" value="Acyl_CoA_acyltransferase"/>
</dbReference>
<organism evidence="2 3">
    <name type="scientific">Roseibium polysiphoniae</name>
    <dbReference type="NCBI Taxonomy" id="2571221"/>
    <lineage>
        <taxon>Bacteria</taxon>
        <taxon>Pseudomonadati</taxon>
        <taxon>Pseudomonadota</taxon>
        <taxon>Alphaproteobacteria</taxon>
        <taxon>Hyphomicrobiales</taxon>
        <taxon>Stappiaceae</taxon>
        <taxon>Roseibium</taxon>
    </lineage>
</organism>
<dbReference type="RefSeq" id="WP_213215892.1">
    <property type="nucleotide sequence ID" value="NZ_QTKU01000002.1"/>
</dbReference>
<dbReference type="PANTHER" id="PTHR43792:SF1">
    <property type="entry name" value="N-ACETYLTRANSFERASE DOMAIN-CONTAINING PROTEIN"/>
    <property type="match status" value="1"/>
</dbReference>
<dbReference type="PANTHER" id="PTHR43792">
    <property type="entry name" value="GNAT FAMILY, PUTATIVE (AFU_ORTHOLOGUE AFUA_3G00765)-RELATED-RELATED"/>
    <property type="match status" value="1"/>
</dbReference>
<gene>
    <name evidence="2" type="ORF">DYI23_08845</name>
</gene>
<protein>
    <submittedName>
        <fullName evidence="2">N-acetyltransferase</fullName>
    </submittedName>
</protein>
<evidence type="ECO:0000313" key="3">
    <source>
        <dbReference type="Proteomes" id="UP000705379"/>
    </source>
</evidence>
<feature type="domain" description="N-acetyltransferase" evidence="1">
    <location>
        <begin position="12"/>
        <end position="151"/>
    </location>
</feature>
<dbReference type="Proteomes" id="UP000705379">
    <property type="component" value="Unassembled WGS sequence"/>
</dbReference>
<evidence type="ECO:0000259" key="1">
    <source>
        <dbReference type="Pfam" id="PF13302"/>
    </source>
</evidence>
<dbReference type="InterPro" id="IPR000182">
    <property type="entry name" value="GNAT_dom"/>
</dbReference>
<reference evidence="2" key="1">
    <citation type="submission" date="2018-08" db="EMBL/GenBank/DDBJ databases">
        <authorList>
            <person name="Jin W."/>
            <person name="Wang H."/>
            <person name="Yang Y."/>
            <person name="Li M."/>
            <person name="Liu J."/>
        </authorList>
    </citation>
    <scope>NUCLEOTIDE SEQUENCE</scope>
    <source>
        <strain evidence="2">AESS21</strain>
    </source>
</reference>
<dbReference type="Gene3D" id="3.40.630.30">
    <property type="match status" value="1"/>
</dbReference>
<name>A0A944CD62_9HYPH</name>
<reference evidence="2" key="2">
    <citation type="journal article" date="2021" name="Microorganisms">
        <title>Bacterial Dimethylsulfoniopropionate Biosynthesis in the East China Sea.</title>
        <authorList>
            <person name="Liu J."/>
            <person name="Zhang Y."/>
            <person name="Liu J."/>
            <person name="Zhong H."/>
            <person name="Williams B.T."/>
            <person name="Zheng Y."/>
            <person name="Curson A.R.J."/>
            <person name="Sun C."/>
            <person name="Sun H."/>
            <person name="Song D."/>
            <person name="Wagner Mackenzie B."/>
            <person name="Bermejo Martinez A."/>
            <person name="Todd J.D."/>
            <person name="Zhang X.H."/>
        </authorList>
    </citation>
    <scope>NUCLEOTIDE SEQUENCE</scope>
    <source>
        <strain evidence="2">AESS21</strain>
    </source>
</reference>
<dbReference type="AlphaFoldDB" id="A0A944CD62"/>
<evidence type="ECO:0000313" key="2">
    <source>
        <dbReference type="EMBL" id="MBS8260322.1"/>
    </source>
</evidence>
<dbReference type="SUPFAM" id="SSF55729">
    <property type="entry name" value="Acyl-CoA N-acyltransferases (Nat)"/>
    <property type="match status" value="1"/>
</dbReference>